<dbReference type="Pfam" id="PF23247">
    <property type="entry name" value="LRR_RPS2"/>
    <property type="match status" value="8"/>
</dbReference>
<feature type="domain" description="Disease resistance protein At4g27190-like leucine-rich repeats" evidence="2">
    <location>
        <begin position="1482"/>
        <end position="1574"/>
    </location>
</feature>
<dbReference type="Proteomes" id="UP001341840">
    <property type="component" value="Unassembled WGS sequence"/>
</dbReference>
<feature type="domain" description="Disease resistance protein At4g27190-like leucine-rich repeats" evidence="2">
    <location>
        <begin position="1140"/>
        <end position="1245"/>
    </location>
</feature>
<dbReference type="Gene3D" id="3.80.10.10">
    <property type="entry name" value="Ribonuclease Inhibitor"/>
    <property type="match status" value="5"/>
</dbReference>
<dbReference type="InterPro" id="IPR057135">
    <property type="entry name" value="At4g27190-like_LRR"/>
</dbReference>
<dbReference type="InterPro" id="IPR050905">
    <property type="entry name" value="Plant_NBS-LRR"/>
</dbReference>
<reference evidence="3 4" key="1">
    <citation type="journal article" date="2023" name="Plants (Basel)">
        <title>Bridging the Gap: Combining Genomics and Transcriptomics Approaches to Understand Stylosanthes scabra, an Orphan Legume from the Brazilian Caatinga.</title>
        <authorList>
            <person name="Ferreira-Neto J.R.C."/>
            <person name="da Silva M.D."/>
            <person name="Binneck E."/>
            <person name="de Melo N.F."/>
            <person name="da Silva R.H."/>
            <person name="de Melo A.L.T.M."/>
            <person name="Pandolfi V."/>
            <person name="Bustamante F.O."/>
            <person name="Brasileiro-Vidal A.C."/>
            <person name="Benko-Iseppon A.M."/>
        </authorList>
    </citation>
    <scope>NUCLEOTIDE SEQUENCE [LARGE SCALE GENOMIC DNA]</scope>
    <source>
        <tissue evidence="3">Leaves</tissue>
    </source>
</reference>
<proteinExistence type="predicted"/>
<organism evidence="3 4">
    <name type="scientific">Stylosanthes scabra</name>
    <dbReference type="NCBI Taxonomy" id="79078"/>
    <lineage>
        <taxon>Eukaryota</taxon>
        <taxon>Viridiplantae</taxon>
        <taxon>Streptophyta</taxon>
        <taxon>Embryophyta</taxon>
        <taxon>Tracheophyta</taxon>
        <taxon>Spermatophyta</taxon>
        <taxon>Magnoliopsida</taxon>
        <taxon>eudicotyledons</taxon>
        <taxon>Gunneridae</taxon>
        <taxon>Pentapetalae</taxon>
        <taxon>rosids</taxon>
        <taxon>fabids</taxon>
        <taxon>Fabales</taxon>
        <taxon>Fabaceae</taxon>
        <taxon>Papilionoideae</taxon>
        <taxon>50 kb inversion clade</taxon>
        <taxon>dalbergioids sensu lato</taxon>
        <taxon>Dalbergieae</taxon>
        <taxon>Pterocarpus clade</taxon>
        <taxon>Stylosanthes</taxon>
    </lineage>
</organism>
<dbReference type="PANTHER" id="PTHR33463">
    <property type="entry name" value="NB-ARC DOMAIN-CONTAINING PROTEIN-RELATED"/>
    <property type="match status" value="1"/>
</dbReference>
<dbReference type="SUPFAM" id="SSF52058">
    <property type="entry name" value="L domain-like"/>
    <property type="match status" value="2"/>
</dbReference>
<gene>
    <name evidence="3" type="ORF">PIB30_059419</name>
</gene>
<evidence type="ECO:0000313" key="4">
    <source>
        <dbReference type="Proteomes" id="UP001341840"/>
    </source>
</evidence>
<evidence type="ECO:0000256" key="1">
    <source>
        <dbReference type="ARBA" id="ARBA00022821"/>
    </source>
</evidence>
<feature type="domain" description="Disease resistance protein At4g27190-like leucine-rich repeats" evidence="2">
    <location>
        <begin position="811"/>
        <end position="911"/>
    </location>
</feature>
<feature type="domain" description="Disease resistance protein At4g27190-like leucine-rich repeats" evidence="2">
    <location>
        <begin position="2"/>
        <end position="85"/>
    </location>
</feature>
<dbReference type="EMBL" id="JASCZI010000511">
    <property type="protein sequence ID" value="MED6112189.1"/>
    <property type="molecule type" value="Genomic_DNA"/>
</dbReference>
<sequence length="1675" mass="191055">MKAIFDLVRKNKPAASKYATTNLQDVHLESLPKLEQVFNQREGILGLNNLHKIWVQYCQRLESIFSVPVTKTLENKLEELVVSDCSQLREIVVEQEDAPEFSFLKLTTIKFLRLPKFKAFYPGTCKIEFSALLNNLSIEKCDKLEPFREDCIPETVINNLKSIQIESRHAKSSTNYDYRKDNLEELHLSRLKDTKILYSFLYSNPNIKDLWLSDGSFLELVPHKRLTEIESLGVVPQLKSLKLTDIRLLWNIGFERDPILQRIESLVFQNCRNLNTIAPSNVFLSNLTKLEVVDCDGLEYLISPSTARSLGQLNTMKVINCGALGEIVSEKGQKGREEHNRDKDDDIIFKQLTTIELVSLKNLESFCCSESCAFQFPSLERFVVSACPKLKSFSQQEDMKPPKLQKVYVVHEKEKVEPHWTSNLQDTIQDIFNKKIFFKGMEQLSVSDHLDHLQPLWQSNEIPLQEKMFNNLKTLKLNGCKFEPYAMPSNVLFSFKNLKELEVDNCKNLTGIFQMNDTKMIKETPLPLKKLTLKALRNVTHVWQPEKQGFLSFKNLQILTVNRCKDLRTLFPIALARDLKKLEELEVRNCDALPNIVEAAEAGTVEQLEFPCLTTLALVYLPNLTDFFSHKFTLECPELNCLSVYQCNDQLELFQSQQEENQNSTSTAKQPLFMNIKDISKMESLTLSWRCTQAFSSWLRNFKDENLESLNGLYLIGDDDSSVPIELFEKSPNLEILELAYCPDETILKKIFPSHDDGANNRKVLGKLKELHLSNLDELESISGAEYLSKQQLRLLHFYQCPKLTTIVLQSISFLKELRLNCCSAMLRLFTSSTAKMLIHLEELHVESCKSVKEIVGEEQQSVTEDVIEFKKLERIKLQSLGRLECFYSGNATLKLPSLIQLDTDYCPKMKVFSHGKVSLSRRIQVSYNWTDDSVFHHDLNVAAVWRFLVEERLTLGRQPELKDLWLGKLHTQGVYSSGFNLKHLVVEGCDEFFTNAILPSHLLPFLTGLEVLEVRRCNSVEAIFEVKDTPTNVVIPLKTMILEKLPTLRHVWSKNPEGKLSHPDLEEVIVDECAILKSLFPESVDKGNIQRLEVKNCAELVNIFSMDEVAKDANKQVSIFPTLSCLKLWNLPNLECAFSLSYALFPSYSLPCLHKLKELVVGKCGSFETIFDVKDAPTRATTEEDTNMITTSVIPLTMKLTLEHLPTLRHIWNKDPEGNPSLPCLEEVVVNECQSLTSLFPASVPVSELEKLDVRNCEELIEIVTTDEADEADNEVTDKIVIFPRLISLTLHNLPNLACIDAAVKIGSIWPSLTKLDVYPSKLLTKFATYSPAKVMIPHLARLSVDKDGVMMLDEGLLHLMDIAENIFDLKLQGFNDIESDELPFDFFPQEPLPKIQILTVADSAFTEIFPPQMPEIILSQLLLKQLELRNLYKLESIGLEHTWVSSSNLTWLKVEGCASLKYLLTSSTAKCLVQLQELHISNCEALESVIVSYQPHDDDDEDDVITLEWLKVLSLSELPKMECFYKGNKSTLKFPSLKEVKVTECNSLEYMFTFSTATSLKYLREMEISKCGSLGTVVLAEEEVRPHGYLTFGYLKKLSLSELPTLRSFFAGQSTLKFTEYGVQVIITQCENIKPFSHGGVQAPHLRSVEIDRVICLKDNLNATVRHSNLRIE</sequence>
<name>A0ABU6QM21_9FABA</name>
<dbReference type="SUPFAM" id="SSF52047">
    <property type="entry name" value="RNI-like"/>
    <property type="match status" value="2"/>
</dbReference>
<evidence type="ECO:0000259" key="2">
    <source>
        <dbReference type="Pfam" id="PF23247"/>
    </source>
</evidence>
<keyword evidence="4" id="KW-1185">Reference proteome</keyword>
<dbReference type="InterPro" id="IPR032675">
    <property type="entry name" value="LRR_dom_sf"/>
</dbReference>
<comment type="caution">
    <text evidence="3">The sequence shown here is derived from an EMBL/GenBank/DDBJ whole genome shotgun (WGS) entry which is preliminary data.</text>
</comment>
<evidence type="ECO:0000313" key="3">
    <source>
        <dbReference type="EMBL" id="MED6112189.1"/>
    </source>
</evidence>
<feature type="domain" description="Disease resistance protein At4g27190-like leucine-rich repeats" evidence="2">
    <location>
        <begin position="281"/>
        <end position="392"/>
    </location>
</feature>
<feature type="domain" description="Disease resistance protein At4g27190-like leucine-rich repeats" evidence="2">
    <location>
        <begin position="1248"/>
        <end position="1347"/>
    </location>
</feature>
<protein>
    <recommendedName>
        <fullName evidence="2">Disease resistance protein At4g27190-like leucine-rich repeats domain-containing protein</fullName>
    </recommendedName>
</protein>
<dbReference type="PANTHER" id="PTHR33463:SF136">
    <property type="entry name" value="NB-ARC DOMAIN-CONTAINING PROTEIN"/>
    <property type="match status" value="1"/>
</dbReference>
<accession>A0ABU6QM21</accession>
<feature type="domain" description="Disease resistance protein At4g27190-like leucine-rich repeats" evidence="2">
    <location>
        <begin position="953"/>
        <end position="1087"/>
    </location>
</feature>
<feature type="domain" description="Disease resistance protein At4g27190-like leucine-rich repeats" evidence="2">
    <location>
        <begin position="443"/>
        <end position="591"/>
    </location>
</feature>
<keyword evidence="1" id="KW-0611">Plant defense</keyword>